<dbReference type="EC" id="2.3.1.225" evidence="10"/>
<comment type="catalytic activity">
    <reaction evidence="9 10">
        <text>L-cysteinyl-[protein] + hexadecanoyl-CoA = S-hexadecanoyl-L-cysteinyl-[protein] + CoA</text>
        <dbReference type="Rhea" id="RHEA:36683"/>
        <dbReference type="Rhea" id="RHEA-COMP:10131"/>
        <dbReference type="Rhea" id="RHEA-COMP:11032"/>
        <dbReference type="ChEBI" id="CHEBI:29950"/>
        <dbReference type="ChEBI" id="CHEBI:57287"/>
        <dbReference type="ChEBI" id="CHEBI:57379"/>
        <dbReference type="ChEBI" id="CHEBI:74151"/>
        <dbReference type="EC" id="2.3.1.225"/>
    </reaction>
</comment>
<gene>
    <name evidence="12" type="ORF">K432DRAFT_70376</name>
</gene>
<comment type="subcellular location">
    <subcellularLocation>
        <location evidence="1">Membrane</location>
        <topology evidence="1">Multi-pass membrane protein</topology>
    </subcellularLocation>
</comment>
<keyword evidence="7" id="KW-0449">Lipoprotein</keyword>
<proteinExistence type="inferred from homology"/>
<feature type="transmembrane region" description="Helical" evidence="10">
    <location>
        <begin position="206"/>
        <end position="228"/>
    </location>
</feature>
<evidence type="ECO:0000256" key="4">
    <source>
        <dbReference type="ARBA" id="ARBA00022989"/>
    </source>
</evidence>
<evidence type="ECO:0000259" key="11">
    <source>
        <dbReference type="Pfam" id="PF01529"/>
    </source>
</evidence>
<keyword evidence="5 10" id="KW-0472">Membrane</keyword>
<comment type="similarity">
    <text evidence="10">Belongs to the DHHC palmitoyltransferase family.</text>
</comment>
<dbReference type="InterPro" id="IPR039859">
    <property type="entry name" value="PFA4/ZDH16/20/ERF2-like"/>
</dbReference>
<feature type="transmembrane region" description="Helical" evidence="10">
    <location>
        <begin position="6"/>
        <end position="24"/>
    </location>
</feature>
<reference evidence="12 13" key="1">
    <citation type="journal article" date="2016" name="Nat. Commun.">
        <title>Ectomycorrhizal ecology is imprinted in the genome of the dominant symbiotic fungus Cenococcum geophilum.</title>
        <authorList>
            <consortium name="DOE Joint Genome Institute"/>
            <person name="Peter M."/>
            <person name="Kohler A."/>
            <person name="Ohm R.A."/>
            <person name="Kuo A."/>
            <person name="Krutzmann J."/>
            <person name="Morin E."/>
            <person name="Arend M."/>
            <person name="Barry K.W."/>
            <person name="Binder M."/>
            <person name="Choi C."/>
            <person name="Clum A."/>
            <person name="Copeland A."/>
            <person name="Grisel N."/>
            <person name="Haridas S."/>
            <person name="Kipfer T."/>
            <person name="LaButti K."/>
            <person name="Lindquist E."/>
            <person name="Lipzen A."/>
            <person name="Maire R."/>
            <person name="Meier B."/>
            <person name="Mihaltcheva S."/>
            <person name="Molinier V."/>
            <person name="Murat C."/>
            <person name="Poggeler S."/>
            <person name="Quandt C.A."/>
            <person name="Sperisen C."/>
            <person name="Tritt A."/>
            <person name="Tisserant E."/>
            <person name="Crous P.W."/>
            <person name="Henrissat B."/>
            <person name="Nehls U."/>
            <person name="Egli S."/>
            <person name="Spatafora J.W."/>
            <person name="Grigoriev I.V."/>
            <person name="Martin F.M."/>
        </authorList>
    </citation>
    <scope>NUCLEOTIDE SEQUENCE [LARGE SCALE GENOMIC DNA]</scope>
    <source>
        <strain evidence="12 13">CBS 459.81</strain>
    </source>
</reference>
<keyword evidence="6" id="KW-0564">Palmitate</keyword>
<organism evidence="12 13">
    <name type="scientific">Lepidopterella palustris CBS 459.81</name>
    <dbReference type="NCBI Taxonomy" id="1314670"/>
    <lineage>
        <taxon>Eukaryota</taxon>
        <taxon>Fungi</taxon>
        <taxon>Dikarya</taxon>
        <taxon>Ascomycota</taxon>
        <taxon>Pezizomycotina</taxon>
        <taxon>Dothideomycetes</taxon>
        <taxon>Pleosporomycetidae</taxon>
        <taxon>Mytilinidiales</taxon>
        <taxon>Argynnaceae</taxon>
        <taxon>Lepidopterella</taxon>
    </lineage>
</organism>
<keyword evidence="2 10" id="KW-0808">Transferase</keyword>
<dbReference type="GO" id="GO:0005794">
    <property type="term" value="C:Golgi apparatus"/>
    <property type="evidence" value="ECO:0007669"/>
    <property type="project" value="TreeGrafter"/>
</dbReference>
<comment type="domain">
    <text evidence="10">The DHHC domain is required for palmitoyltransferase activity.</text>
</comment>
<dbReference type="OrthoDB" id="9909019at2759"/>
<keyword evidence="8 10" id="KW-0012">Acyltransferase</keyword>
<protein>
    <recommendedName>
        <fullName evidence="10">Palmitoyltransferase</fullName>
        <ecNumber evidence="10">2.3.1.225</ecNumber>
    </recommendedName>
</protein>
<dbReference type="PANTHER" id="PTHR22883:SF480">
    <property type="entry name" value="PALMITOYLTRANSFERASE SWF1"/>
    <property type="match status" value="1"/>
</dbReference>
<dbReference type="AlphaFoldDB" id="A0A8E2JEA0"/>
<keyword evidence="3 10" id="KW-0812">Transmembrane</keyword>
<evidence type="ECO:0000256" key="2">
    <source>
        <dbReference type="ARBA" id="ARBA00022679"/>
    </source>
</evidence>
<dbReference type="GO" id="GO:0016020">
    <property type="term" value="C:membrane"/>
    <property type="evidence" value="ECO:0007669"/>
    <property type="project" value="UniProtKB-SubCell"/>
</dbReference>
<dbReference type="Proteomes" id="UP000250266">
    <property type="component" value="Unassembled WGS sequence"/>
</dbReference>
<dbReference type="GO" id="GO:0019706">
    <property type="term" value="F:protein-cysteine S-palmitoyltransferase activity"/>
    <property type="evidence" value="ECO:0007669"/>
    <property type="project" value="UniProtKB-EC"/>
</dbReference>
<dbReference type="EMBL" id="KV745010">
    <property type="protein sequence ID" value="OCK79334.1"/>
    <property type="molecule type" value="Genomic_DNA"/>
</dbReference>
<feature type="domain" description="Palmitoyltransferase DHHC" evidence="11">
    <location>
        <begin position="163"/>
        <end position="323"/>
    </location>
</feature>
<evidence type="ECO:0000256" key="1">
    <source>
        <dbReference type="ARBA" id="ARBA00004141"/>
    </source>
</evidence>
<evidence type="ECO:0000256" key="3">
    <source>
        <dbReference type="ARBA" id="ARBA00022692"/>
    </source>
</evidence>
<evidence type="ECO:0000256" key="8">
    <source>
        <dbReference type="ARBA" id="ARBA00023315"/>
    </source>
</evidence>
<evidence type="ECO:0000256" key="7">
    <source>
        <dbReference type="ARBA" id="ARBA00023288"/>
    </source>
</evidence>
<evidence type="ECO:0000256" key="10">
    <source>
        <dbReference type="RuleBase" id="RU079119"/>
    </source>
</evidence>
<evidence type="ECO:0000313" key="12">
    <source>
        <dbReference type="EMBL" id="OCK79334.1"/>
    </source>
</evidence>
<accession>A0A8E2JEA0</accession>
<evidence type="ECO:0000256" key="9">
    <source>
        <dbReference type="ARBA" id="ARBA00048048"/>
    </source>
</evidence>
<evidence type="ECO:0000256" key="5">
    <source>
        <dbReference type="ARBA" id="ARBA00023136"/>
    </source>
</evidence>
<dbReference type="PANTHER" id="PTHR22883">
    <property type="entry name" value="ZINC FINGER DHHC DOMAIN CONTAINING PROTEIN"/>
    <property type="match status" value="1"/>
</dbReference>
<dbReference type="PROSITE" id="PS50216">
    <property type="entry name" value="DHHC"/>
    <property type="match status" value="1"/>
</dbReference>
<feature type="transmembrane region" description="Helical" evidence="10">
    <location>
        <begin position="80"/>
        <end position="101"/>
    </location>
</feature>
<dbReference type="GO" id="GO:0005783">
    <property type="term" value="C:endoplasmic reticulum"/>
    <property type="evidence" value="ECO:0007669"/>
    <property type="project" value="TreeGrafter"/>
</dbReference>
<dbReference type="Pfam" id="PF01529">
    <property type="entry name" value="DHHC"/>
    <property type="match status" value="1"/>
</dbReference>
<keyword evidence="13" id="KW-1185">Reference proteome</keyword>
<evidence type="ECO:0000256" key="6">
    <source>
        <dbReference type="ARBA" id="ARBA00023139"/>
    </source>
</evidence>
<name>A0A8E2JEA0_9PEZI</name>
<dbReference type="InterPro" id="IPR001594">
    <property type="entry name" value="Palmitoyltrfase_DHHC"/>
</dbReference>
<sequence>MGVVRNLTWFVFSITFITFVAFFGRLPALRNTPIGSLHRLLVNHVPNLLRNVDVLLTNGRITRASSRFGNYLAHEKNPSVIVSPSIFFLGMVSGSAILFVPEAWPHLPLHHRLTFPVLLFLPYLFEYLCARHTPSTYITPSNHASQMRLYPYDFILYHPGIPCSTCHLIKPARSKHCSICKTCVARADHHCIWVNNCLGRGNYKHFLFLLLSITILLAYSAYLAYFLLAPSVRAHYALYGHLWNPTPQSSHAPSTRLSTVNTVLSTALAPFLARLSLALDIGGLSIAGVGLLALLTSPMPLGLLGYHLYLIWAGMTTNESSKWSDWRDEMADGVVFLGAQLPSASFAASDGFTSWPQASRQVLVRTINGQPPEDLPKHLKGVVDEREWRRVWRLGEVENVYDLGFWGNLGEMMK</sequence>
<evidence type="ECO:0000313" key="13">
    <source>
        <dbReference type="Proteomes" id="UP000250266"/>
    </source>
</evidence>
<keyword evidence="4 10" id="KW-1133">Transmembrane helix</keyword>
<dbReference type="GO" id="GO:0006612">
    <property type="term" value="P:protein targeting to membrane"/>
    <property type="evidence" value="ECO:0007669"/>
    <property type="project" value="TreeGrafter"/>
</dbReference>